<keyword evidence="2" id="KW-0238">DNA-binding</keyword>
<evidence type="ECO:0000259" key="4">
    <source>
        <dbReference type="PROSITE" id="PS50043"/>
    </source>
</evidence>
<dbReference type="AlphaFoldDB" id="A0A7V4TZI4"/>
<reference evidence="6" key="1">
    <citation type="journal article" date="2020" name="mSystems">
        <title>Genome- and Community-Level Interaction Insights into Carbon Utilization and Element Cycling Functions of Hydrothermarchaeota in Hydrothermal Sediment.</title>
        <authorList>
            <person name="Zhou Z."/>
            <person name="Liu Y."/>
            <person name="Xu W."/>
            <person name="Pan J."/>
            <person name="Luo Z.H."/>
            <person name="Li M."/>
        </authorList>
    </citation>
    <scope>NUCLEOTIDE SEQUENCE [LARGE SCALE GENOMIC DNA]</scope>
    <source>
        <strain evidence="6">HyVt-577</strain>
    </source>
</reference>
<dbReference type="SMART" id="SM00421">
    <property type="entry name" value="HTH_LUXR"/>
    <property type="match status" value="1"/>
</dbReference>
<keyword evidence="1 3" id="KW-0597">Phosphoprotein</keyword>
<gene>
    <name evidence="6" type="ORF">ENK44_06210</name>
</gene>
<protein>
    <submittedName>
        <fullName evidence="6">Response regulator transcription factor</fullName>
    </submittedName>
</protein>
<dbReference type="EMBL" id="DRQG01000059">
    <property type="protein sequence ID" value="HGY55271.1"/>
    <property type="molecule type" value="Genomic_DNA"/>
</dbReference>
<dbReference type="InterPro" id="IPR039420">
    <property type="entry name" value="WalR-like"/>
</dbReference>
<dbReference type="InterPro" id="IPR058245">
    <property type="entry name" value="NreC/VraR/RcsB-like_REC"/>
</dbReference>
<evidence type="ECO:0000256" key="2">
    <source>
        <dbReference type="ARBA" id="ARBA00023125"/>
    </source>
</evidence>
<dbReference type="PRINTS" id="PR00038">
    <property type="entry name" value="HTHLUXR"/>
</dbReference>
<dbReference type="InterPro" id="IPR011006">
    <property type="entry name" value="CheY-like_superfamily"/>
</dbReference>
<organism evidence="6">
    <name type="scientific">Caldithrix abyssi</name>
    <dbReference type="NCBI Taxonomy" id="187145"/>
    <lineage>
        <taxon>Bacteria</taxon>
        <taxon>Pseudomonadati</taxon>
        <taxon>Calditrichota</taxon>
        <taxon>Calditrichia</taxon>
        <taxon>Calditrichales</taxon>
        <taxon>Calditrichaceae</taxon>
        <taxon>Caldithrix</taxon>
    </lineage>
</organism>
<dbReference type="PROSITE" id="PS50110">
    <property type="entry name" value="RESPONSE_REGULATORY"/>
    <property type="match status" value="1"/>
</dbReference>
<dbReference type="GO" id="GO:0000160">
    <property type="term" value="P:phosphorelay signal transduction system"/>
    <property type="evidence" value="ECO:0007669"/>
    <property type="project" value="InterPro"/>
</dbReference>
<dbReference type="CDD" id="cd06170">
    <property type="entry name" value="LuxR_C_like"/>
    <property type="match status" value="1"/>
</dbReference>
<proteinExistence type="predicted"/>
<evidence type="ECO:0000313" key="6">
    <source>
        <dbReference type="EMBL" id="HGY55271.1"/>
    </source>
</evidence>
<comment type="caution">
    <text evidence="6">The sequence shown here is derived from an EMBL/GenBank/DDBJ whole genome shotgun (WGS) entry which is preliminary data.</text>
</comment>
<dbReference type="Pfam" id="PF00072">
    <property type="entry name" value="Response_reg"/>
    <property type="match status" value="1"/>
</dbReference>
<sequence>MYSSPPSDKIHIMIIEDDAIYRESIADLINDSETLICDHACVSCEEAFEILDKQDAPQVILLDIQLPGISGIEGISKIKAISPSTQIIMLTVFDDDDKVFNAICQGANGYLLKTSGGEEIQKAVMQVVCGGAVMSPAIAAKILKMFSEYNQPNKDYGLTEREKEILKLLVEGKNKKQTASELNISQYTLDTHLKNIYAKLHVHSQIDLISKTLKEHLL</sequence>
<name>A0A7V4TZI4_CALAY</name>
<dbReference type="PROSITE" id="PS50043">
    <property type="entry name" value="HTH_LUXR_2"/>
    <property type="match status" value="1"/>
</dbReference>
<dbReference type="PANTHER" id="PTHR43214">
    <property type="entry name" value="TWO-COMPONENT RESPONSE REGULATOR"/>
    <property type="match status" value="1"/>
</dbReference>
<feature type="domain" description="Response regulatory" evidence="5">
    <location>
        <begin position="11"/>
        <end position="128"/>
    </location>
</feature>
<accession>A0A7V4TZI4</accession>
<dbReference type="GO" id="GO:0003677">
    <property type="term" value="F:DNA binding"/>
    <property type="evidence" value="ECO:0007669"/>
    <property type="project" value="UniProtKB-KW"/>
</dbReference>
<dbReference type="GO" id="GO:0006355">
    <property type="term" value="P:regulation of DNA-templated transcription"/>
    <property type="evidence" value="ECO:0007669"/>
    <property type="project" value="InterPro"/>
</dbReference>
<feature type="domain" description="HTH luxR-type" evidence="4">
    <location>
        <begin position="151"/>
        <end position="216"/>
    </location>
</feature>
<dbReference type="Proteomes" id="UP000885779">
    <property type="component" value="Unassembled WGS sequence"/>
</dbReference>
<dbReference type="CDD" id="cd17535">
    <property type="entry name" value="REC_NarL-like"/>
    <property type="match status" value="1"/>
</dbReference>
<dbReference type="InterPro" id="IPR016032">
    <property type="entry name" value="Sig_transdc_resp-reg_C-effctor"/>
</dbReference>
<dbReference type="InterPro" id="IPR001789">
    <property type="entry name" value="Sig_transdc_resp-reg_receiver"/>
</dbReference>
<dbReference type="SUPFAM" id="SSF52172">
    <property type="entry name" value="CheY-like"/>
    <property type="match status" value="1"/>
</dbReference>
<evidence type="ECO:0000259" key="5">
    <source>
        <dbReference type="PROSITE" id="PS50110"/>
    </source>
</evidence>
<dbReference type="Pfam" id="PF00196">
    <property type="entry name" value="GerE"/>
    <property type="match status" value="1"/>
</dbReference>
<feature type="modified residue" description="4-aspartylphosphate" evidence="3">
    <location>
        <position position="63"/>
    </location>
</feature>
<dbReference type="SUPFAM" id="SSF46894">
    <property type="entry name" value="C-terminal effector domain of the bipartite response regulators"/>
    <property type="match status" value="1"/>
</dbReference>
<dbReference type="Gene3D" id="3.40.50.2300">
    <property type="match status" value="1"/>
</dbReference>
<evidence type="ECO:0000256" key="1">
    <source>
        <dbReference type="ARBA" id="ARBA00022553"/>
    </source>
</evidence>
<evidence type="ECO:0000256" key="3">
    <source>
        <dbReference type="PROSITE-ProRule" id="PRU00169"/>
    </source>
</evidence>
<dbReference type="SMART" id="SM00448">
    <property type="entry name" value="REC"/>
    <property type="match status" value="1"/>
</dbReference>
<dbReference type="InterPro" id="IPR000792">
    <property type="entry name" value="Tscrpt_reg_LuxR_C"/>
</dbReference>